<evidence type="ECO:0000256" key="1">
    <source>
        <dbReference type="SAM" id="MobiDB-lite"/>
    </source>
</evidence>
<feature type="transmembrane region" description="Helical" evidence="2">
    <location>
        <begin position="264"/>
        <end position="290"/>
    </location>
</feature>
<dbReference type="EMBL" id="MIGC01000551">
    <property type="protein sequence ID" value="PHJ24762.1"/>
    <property type="molecule type" value="Genomic_DNA"/>
</dbReference>
<dbReference type="VEuPathDB" id="ToxoDB:CSUI_001384"/>
<keyword evidence="2" id="KW-0812">Transmembrane</keyword>
<proteinExistence type="predicted"/>
<feature type="transmembrane region" description="Helical" evidence="2">
    <location>
        <begin position="77"/>
        <end position="98"/>
    </location>
</feature>
<reference evidence="3 4" key="1">
    <citation type="journal article" date="2017" name="Int. J. Parasitol.">
        <title>The genome of the protozoan parasite Cystoisospora suis and a reverse vaccinology approach to identify vaccine candidates.</title>
        <authorList>
            <person name="Palmieri N."/>
            <person name="Shrestha A."/>
            <person name="Ruttkowski B."/>
            <person name="Beck T."/>
            <person name="Vogl C."/>
            <person name="Tomley F."/>
            <person name="Blake D.P."/>
            <person name="Joachim A."/>
        </authorList>
    </citation>
    <scope>NUCLEOTIDE SEQUENCE [LARGE SCALE GENOMIC DNA]</scope>
    <source>
        <strain evidence="3 4">Wien I</strain>
    </source>
</reference>
<accession>A0A2C6LCM3</accession>
<organism evidence="3 4">
    <name type="scientific">Cystoisospora suis</name>
    <dbReference type="NCBI Taxonomy" id="483139"/>
    <lineage>
        <taxon>Eukaryota</taxon>
        <taxon>Sar</taxon>
        <taxon>Alveolata</taxon>
        <taxon>Apicomplexa</taxon>
        <taxon>Conoidasida</taxon>
        <taxon>Coccidia</taxon>
        <taxon>Eucoccidiorida</taxon>
        <taxon>Eimeriorina</taxon>
        <taxon>Sarcocystidae</taxon>
        <taxon>Cystoisospora</taxon>
    </lineage>
</organism>
<evidence type="ECO:0000313" key="4">
    <source>
        <dbReference type="Proteomes" id="UP000221165"/>
    </source>
</evidence>
<keyword evidence="2" id="KW-0472">Membrane</keyword>
<dbReference type="Proteomes" id="UP000221165">
    <property type="component" value="Unassembled WGS sequence"/>
</dbReference>
<feature type="region of interest" description="Disordered" evidence="1">
    <location>
        <begin position="158"/>
        <end position="182"/>
    </location>
</feature>
<sequence>MDKLTKGGSAFSSPTADKRAAGSSEPNAESDLGRPFRSGAKEVSDGELLQHRLGIRKRSRSVSRVPLFSRLLGLSKATGALVAVGILLLSIVAFRSIICLKRTAVGGKGNGQGIFSRGTSRRLADGETPSDGHHRAFSLEGLGECIADVESASDEESASLAPSSSAEAEVPGQGTGGDRTGRPSIVTRAFGLLQSRSFLALLVLCKAILVSVYLFFPDAFVPAVAIVSATVGYIAGSAGDNPGGSEEERRVFSRLVTSPRFKGWLTSLVVILAVTSVVAPSMFSIMLPLVSTGVASSLWMGDIEDIPTSDDSAPKESEAGSTAPEEGEGASDSAPAVAGEEGVRRRRERRSSNDADRE</sequence>
<dbReference type="GeneID" id="94424801"/>
<feature type="transmembrane region" description="Helical" evidence="2">
    <location>
        <begin position="198"/>
        <end position="216"/>
    </location>
</feature>
<evidence type="ECO:0000313" key="3">
    <source>
        <dbReference type="EMBL" id="PHJ24762.1"/>
    </source>
</evidence>
<gene>
    <name evidence="3" type="ORF">CSUI_001384</name>
</gene>
<keyword evidence="4" id="KW-1185">Reference proteome</keyword>
<feature type="compositionally biased region" description="Basic and acidic residues" evidence="1">
    <location>
        <begin position="31"/>
        <end position="43"/>
    </location>
</feature>
<feature type="region of interest" description="Disordered" evidence="1">
    <location>
        <begin position="1"/>
        <end position="43"/>
    </location>
</feature>
<keyword evidence="2" id="KW-1133">Transmembrane helix</keyword>
<comment type="caution">
    <text evidence="3">The sequence shown here is derived from an EMBL/GenBank/DDBJ whole genome shotgun (WGS) entry which is preliminary data.</text>
</comment>
<evidence type="ECO:0008006" key="5">
    <source>
        <dbReference type="Google" id="ProtNLM"/>
    </source>
</evidence>
<dbReference type="AlphaFoldDB" id="A0A2C6LCM3"/>
<evidence type="ECO:0000256" key="2">
    <source>
        <dbReference type="SAM" id="Phobius"/>
    </source>
</evidence>
<name>A0A2C6LCM3_9APIC</name>
<dbReference type="RefSeq" id="XP_067926434.1">
    <property type="nucleotide sequence ID" value="XM_068061590.1"/>
</dbReference>
<feature type="region of interest" description="Disordered" evidence="1">
    <location>
        <begin position="305"/>
        <end position="358"/>
    </location>
</feature>
<feature type="compositionally biased region" description="Low complexity" evidence="1">
    <location>
        <begin position="158"/>
        <end position="169"/>
    </location>
</feature>
<protein>
    <recommendedName>
        <fullName evidence="5">Transmembrane protein</fullName>
    </recommendedName>
</protein>